<reference evidence="1 2" key="1">
    <citation type="submission" date="2021-06" db="EMBL/GenBank/DDBJ databases">
        <authorList>
            <person name="Jeong J.W."/>
        </authorList>
    </citation>
    <scope>NUCLEOTIDE SEQUENCE [LARGE SCALE GENOMIC DNA]</scope>
    <source>
        <strain evidence="1 2">MMS21-TAE1-1</strain>
    </source>
</reference>
<keyword evidence="1" id="KW-0547">Nucleotide-binding</keyword>
<dbReference type="EMBL" id="JAHOPC010000015">
    <property type="protein sequence ID" value="MBU8868510.1"/>
    <property type="molecule type" value="Genomic_DNA"/>
</dbReference>
<dbReference type="Proteomes" id="UP000824166">
    <property type="component" value="Unassembled WGS sequence"/>
</dbReference>
<gene>
    <name evidence="1" type="ORF">KSW38_19630</name>
</gene>
<comment type="caution">
    <text evidence="1">The sequence shown here is derived from an EMBL/GenBank/DDBJ whole genome shotgun (WGS) entry which is preliminary data.</text>
</comment>
<keyword evidence="1" id="KW-0067">ATP-binding</keyword>
<dbReference type="GO" id="GO:0005524">
    <property type="term" value="F:ATP binding"/>
    <property type="evidence" value="ECO:0007669"/>
    <property type="project" value="UniProtKB-KW"/>
</dbReference>
<protein>
    <submittedName>
        <fullName evidence="1">ATP-binding protein</fullName>
    </submittedName>
</protein>
<organism evidence="1 2">
    <name type="scientific">Paenarthrobacter aromaticivorans</name>
    <dbReference type="NCBI Taxonomy" id="2849150"/>
    <lineage>
        <taxon>Bacteria</taxon>
        <taxon>Bacillati</taxon>
        <taxon>Actinomycetota</taxon>
        <taxon>Actinomycetes</taxon>
        <taxon>Micrococcales</taxon>
        <taxon>Micrococcaceae</taxon>
        <taxon>Paenarthrobacter</taxon>
    </lineage>
</organism>
<dbReference type="RefSeq" id="WP_216926632.1">
    <property type="nucleotide sequence ID" value="NZ_JAHOPC010000015.1"/>
</dbReference>
<evidence type="ECO:0000313" key="1">
    <source>
        <dbReference type="EMBL" id="MBU8868510.1"/>
    </source>
</evidence>
<evidence type="ECO:0000313" key="2">
    <source>
        <dbReference type="Proteomes" id="UP000824166"/>
    </source>
</evidence>
<proteinExistence type="predicted"/>
<dbReference type="Pfam" id="PF13671">
    <property type="entry name" value="AAA_33"/>
    <property type="match status" value="1"/>
</dbReference>
<accession>A0ABS6IAR4</accession>
<keyword evidence="2" id="KW-1185">Reference proteome</keyword>
<sequence length="187" mass="21189">MPSKALLFLLVGLPASGKSTEARRLEETERALRLSSDECMIPLFGRDDPDSKRNVVEAQLISIGFRAVQLGLNVVLDLGLWSRDERSALVWLAEELGVQPKIVYLPIDPATQLERSLRRLAKDPDQVYPVSVERFESFLDYFQEPTPEEISGAAQYQPPPGWVGWSEWAMGRWPSLPHVDRMRTGRD</sequence>
<name>A0ABS6IAR4_9MICC</name>